<dbReference type="GO" id="GO:0004934">
    <property type="term" value="F:mating-type alpha-factor pheromone receptor activity"/>
    <property type="evidence" value="ECO:0007669"/>
    <property type="project" value="InterPro"/>
</dbReference>
<dbReference type="Proteomes" id="UP000017559">
    <property type="component" value="Unassembled WGS sequence"/>
</dbReference>
<feature type="transmembrane region" description="Helical" evidence="10">
    <location>
        <begin position="6"/>
        <end position="25"/>
    </location>
</feature>
<evidence type="ECO:0000256" key="2">
    <source>
        <dbReference type="ARBA" id="ARBA00011085"/>
    </source>
</evidence>
<feature type="transmembrane region" description="Helical" evidence="10">
    <location>
        <begin position="37"/>
        <end position="57"/>
    </location>
</feature>
<keyword evidence="5 10" id="KW-1133">Transmembrane helix</keyword>
<dbReference type="GO" id="GO:0005886">
    <property type="term" value="C:plasma membrane"/>
    <property type="evidence" value="ECO:0007669"/>
    <property type="project" value="TreeGrafter"/>
</dbReference>
<name>V2WX66_MONRO</name>
<keyword evidence="9" id="KW-0807">Transducer</keyword>
<evidence type="ECO:0000256" key="9">
    <source>
        <dbReference type="ARBA" id="ARBA00023224"/>
    </source>
</evidence>
<dbReference type="PRINTS" id="PR00901">
    <property type="entry name" value="PHEROMONEBAR"/>
</dbReference>
<keyword evidence="7 10" id="KW-0472">Membrane</keyword>
<keyword evidence="12" id="KW-1185">Reference proteome</keyword>
<evidence type="ECO:0000256" key="5">
    <source>
        <dbReference type="ARBA" id="ARBA00022989"/>
    </source>
</evidence>
<feature type="transmembrane region" description="Helical" evidence="10">
    <location>
        <begin position="109"/>
        <end position="132"/>
    </location>
</feature>
<organism evidence="11 12">
    <name type="scientific">Moniliophthora roreri (strain MCA 2997)</name>
    <name type="common">Cocoa frosty pod rot fungus</name>
    <name type="synonym">Crinipellis roreri</name>
    <dbReference type="NCBI Taxonomy" id="1381753"/>
    <lineage>
        <taxon>Eukaryota</taxon>
        <taxon>Fungi</taxon>
        <taxon>Dikarya</taxon>
        <taxon>Basidiomycota</taxon>
        <taxon>Agaricomycotina</taxon>
        <taxon>Agaricomycetes</taxon>
        <taxon>Agaricomycetidae</taxon>
        <taxon>Agaricales</taxon>
        <taxon>Marasmiineae</taxon>
        <taxon>Marasmiaceae</taxon>
        <taxon>Moniliophthora</taxon>
    </lineage>
</organism>
<protein>
    <submittedName>
        <fullName evidence="11">Pheromone receptor</fullName>
    </submittedName>
</protein>
<keyword evidence="4 10" id="KW-0812">Transmembrane</keyword>
<dbReference type="PRINTS" id="PR00899">
    <property type="entry name" value="GPCRSTE3"/>
</dbReference>
<keyword evidence="8 11" id="KW-0675">Receptor</keyword>
<proteinExistence type="inferred from homology"/>
<gene>
    <name evidence="11" type="ORF">Moror_9291</name>
</gene>
<reference evidence="11 12" key="1">
    <citation type="journal article" date="2014" name="BMC Genomics">
        <title>Genome and secretome analysis of the hemibiotrophic fungal pathogen, Moniliophthora roreri, which causes frosty pod rot disease of cacao: mechanisms of the biotrophic and necrotrophic phases.</title>
        <authorList>
            <person name="Meinhardt L.W."/>
            <person name="Costa G.G.L."/>
            <person name="Thomazella D.P.T."/>
            <person name="Teixeira P.J.P.L."/>
            <person name="Carazzolle M.F."/>
            <person name="Schuster S.C."/>
            <person name="Carlson J.E."/>
            <person name="Guiltinan M.J."/>
            <person name="Mieczkowski P."/>
            <person name="Farmer A."/>
            <person name="Ramaraj T."/>
            <person name="Crozier J."/>
            <person name="Davis R.E."/>
            <person name="Shao J."/>
            <person name="Melnick R.L."/>
            <person name="Pereira G.A.G."/>
            <person name="Bailey B.A."/>
        </authorList>
    </citation>
    <scope>NUCLEOTIDE SEQUENCE [LARGE SCALE GENOMIC DNA]</scope>
    <source>
        <strain evidence="11 12">MCA 2997</strain>
    </source>
</reference>
<evidence type="ECO:0000313" key="12">
    <source>
        <dbReference type="Proteomes" id="UP000017559"/>
    </source>
</evidence>
<evidence type="ECO:0000256" key="3">
    <source>
        <dbReference type="ARBA" id="ARBA00022507"/>
    </source>
</evidence>
<comment type="subcellular location">
    <subcellularLocation>
        <location evidence="1">Membrane</location>
        <topology evidence="1">Multi-pass membrane protein</topology>
    </subcellularLocation>
</comment>
<dbReference type="OrthoDB" id="2874149at2759"/>
<dbReference type="InterPro" id="IPR000481">
    <property type="entry name" value="GPCR_Pheromne_B_alpha_rcpt"/>
</dbReference>
<keyword evidence="3" id="KW-0589">Pheromone response</keyword>
<evidence type="ECO:0000256" key="1">
    <source>
        <dbReference type="ARBA" id="ARBA00004141"/>
    </source>
</evidence>
<dbReference type="EMBL" id="AWSO01000972">
    <property type="protein sequence ID" value="ESK86132.1"/>
    <property type="molecule type" value="Genomic_DNA"/>
</dbReference>
<dbReference type="GO" id="GO:0000750">
    <property type="term" value="P:pheromone-dependent signal transduction involved in conjugation with cellular fusion"/>
    <property type="evidence" value="ECO:0007669"/>
    <property type="project" value="TreeGrafter"/>
</dbReference>
<dbReference type="KEGG" id="mrr:Moror_9291"/>
<comment type="caution">
    <text evidence="11">The sequence shown here is derived from an EMBL/GenBank/DDBJ whole genome shotgun (WGS) entry which is preliminary data.</text>
</comment>
<feature type="transmembrane region" description="Helical" evidence="10">
    <location>
        <begin position="154"/>
        <end position="181"/>
    </location>
</feature>
<evidence type="ECO:0000256" key="8">
    <source>
        <dbReference type="ARBA" id="ARBA00023170"/>
    </source>
</evidence>
<dbReference type="PANTHER" id="PTHR28097">
    <property type="entry name" value="PHEROMONE A FACTOR RECEPTOR"/>
    <property type="match status" value="1"/>
</dbReference>
<evidence type="ECO:0000313" key="11">
    <source>
        <dbReference type="EMBL" id="ESK86132.1"/>
    </source>
</evidence>
<keyword evidence="6" id="KW-0297">G-protein coupled receptor</keyword>
<dbReference type="STRING" id="1381753.V2WX66"/>
<comment type="similarity">
    <text evidence="2">Belongs to the G-protein coupled receptor 4 family.</text>
</comment>
<dbReference type="HOGENOM" id="CLU_027592_0_1_1"/>
<feature type="transmembrane region" description="Helical" evidence="10">
    <location>
        <begin position="208"/>
        <end position="229"/>
    </location>
</feature>
<evidence type="ECO:0000256" key="7">
    <source>
        <dbReference type="ARBA" id="ARBA00023136"/>
    </source>
</evidence>
<sequence length="389" mass="44543">MVYPNSLFTFFSFFGIILVTSCLPWNWQAWNAGSCLYILWTALACLNQFVNSIVWNGNIDNKAPIWCDISTKFLVGSSVGIPASSLCINRRIYKMVSTNTFPITRKEKLRALAEELGIGLGIPLLEMVLHYITQGHRFDIFEDVGCFPSTYNTWVAYVLVFCWPLAIGIVSAIYSTMNLIIINKPSSQLRLFLSDDNHSLNRQRYWRLTGLAAIEMIGTIAISCFNIFLNIRSGIQPWISWENTHYNFSRVQLFPALLWRQFPYSSVAIETSRWIPVLCAFLFFLVFGTSREARNSYRNTYKIAVRWFRRFLSRKEPPIRIRPRTLEDGRLETRISLGTVETRESVILDIGSHKVKNVNTALPARPLPTLAPLSSRPALPAELDRTFAC</sequence>
<evidence type="ECO:0000256" key="10">
    <source>
        <dbReference type="SAM" id="Phobius"/>
    </source>
</evidence>
<feature type="transmembrane region" description="Helical" evidence="10">
    <location>
        <begin position="273"/>
        <end position="290"/>
    </location>
</feature>
<dbReference type="Pfam" id="PF02076">
    <property type="entry name" value="STE3"/>
    <property type="match status" value="1"/>
</dbReference>
<dbReference type="AlphaFoldDB" id="V2WX66"/>
<accession>V2WX66</accession>
<dbReference type="InterPro" id="IPR001499">
    <property type="entry name" value="GPCR_STE3"/>
</dbReference>
<evidence type="ECO:0000256" key="6">
    <source>
        <dbReference type="ARBA" id="ARBA00023040"/>
    </source>
</evidence>
<dbReference type="PANTHER" id="PTHR28097:SF1">
    <property type="entry name" value="PHEROMONE A FACTOR RECEPTOR"/>
    <property type="match status" value="1"/>
</dbReference>
<dbReference type="CDD" id="cd14966">
    <property type="entry name" value="7tmD_STE3"/>
    <property type="match status" value="1"/>
</dbReference>
<evidence type="ECO:0000256" key="4">
    <source>
        <dbReference type="ARBA" id="ARBA00022692"/>
    </source>
</evidence>